<dbReference type="Pfam" id="PF00989">
    <property type="entry name" value="PAS"/>
    <property type="match status" value="1"/>
</dbReference>
<dbReference type="SUPFAM" id="SSF81606">
    <property type="entry name" value="PP2C-like"/>
    <property type="match status" value="1"/>
</dbReference>
<dbReference type="CDD" id="cd16936">
    <property type="entry name" value="HATPase_RsbW-like"/>
    <property type="match status" value="1"/>
</dbReference>
<dbReference type="NCBIfam" id="TIGR00229">
    <property type="entry name" value="sensory_box"/>
    <property type="match status" value="2"/>
</dbReference>
<dbReference type="InterPro" id="IPR036457">
    <property type="entry name" value="PPM-type-like_dom_sf"/>
</dbReference>
<dbReference type="InterPro" id="IPR052016">
    <property type="entry name" value="Bact_Sigma-Reg"/>
</dbReference>
<dbReference type="InterPro" id="IPR003594">
    <property type="entry name" value="HATPase_dom"/>
</dbReference>
<dbReference type="Gene3D" id="3.60.40.10">
    <property type="entry name" value="PPM-type phosphatase domain"/>
    <property type="match status" value="1"/>
</dbReference>
<dbReference type="SUPFAM" id="SSF55785">
    <property type="entry name" value="PYP-like sensor domain (PAS domain)"/>
    <property type="match status" value="2"/>
</dbReference>
<dbReference type="SMART" id="SM00065">
    <property type="entry name" value="GAF"/>
    <property type="match status" value="1"/>
</dbReference>
<protein>
    <submittedName>
        <fullName evidence="3">SpoIIE family protein phosphatase</fullName>
    </submittedName>
</protein>
<dbReference type="Gene3D" id="3.30.450.40">
    <property type="match status" value="1"/>
</dbReference>
<dbReference type="InterPro" id="IPR035965">
    <property type="entry name" value="PAS-like_dom_sf"/>
</dbReference>
<dbReference type="Pfam" id="PF07228">
    <property type="entry name" value="SpoIIE"/>
    <property type="match status" value="1"/>
</dbReference>
<keyword evidence="4" id="KW-1185">Reference proteome</keyword>
<dbReference type="InterPro" id="IPR036890">
    <property type="entry name" value="HATPase_C_sf"/>
</dbReference>
<dbReference type="EMBL" id="BAAATR010000015">
    <property type="protein sequence ID" value="GAA2250542.1"/>
    <property type="molecule type" value="Genomic_DNA"/>
</dbReference>
<name>A0ABN3E8S1_9ACTN</name>
<dbReference type="SUPFAM" id="SSF55874">
    <property type="entry name" value="ATPase domain of HSP90 chaperone/DNA topoisomerase II/histidine kinase"/>
    <property type="match status" value="1"/>
</dbReference>
<evidence type="ECO:0000313" key="4">
    <source>
        <dbReference type="Proteomes" id="UP001500305"/>
    </source>
</evidence>
<dbReference type="Pfam" id="PF08448">
    <property type="entry name" value="PAS_4"/>
    <property type="match status" value="1"/>
</dbReference>
<dbReference type="SMART" id="SM00331">
    <property type="entry name" value="PP2C_SIG"/>
    <property type="match status" value="1"/>
</dbReference>
<dbReference type="InterPro" id="IPR003018">
    <property type="entry name" value="GAF"/>
</dbReference>
<dbReference type="InterPro" id="IPR029016">
    <property type="entry name" value="GAF-like_dom_sf"/>
</dbReference>
<dbReference type="InterPro" id="IPR013656">
    <property type="entry name" value="PAS_4"/>
</dbReference>
<gene>
    <name evidence="3" type="ORF">GCM10010430_36710</name>
</gene>
<evidence type="ECO:0000313" key="3">
    <source>
        <dbReference type="EMBL" id="GAA2250542.1"/>
    </source>
</evidence>
<comment type="caution">
    <text evidence="3">The sequence shown here is derived from an EMBL/GenBank/DDBJ whole genome shotgun (WGS) entry which is preliminary data.</text>
</comment>
<dbReference type="InterPro" id="IPR013767">
    <property type="entry name" value="PAS_fold"/>
</dbReference>
<feature type="domain" description="PAS" evidence="2">
    <location>
        <begin position="21"/>
        <end position="61"/>
    </location>
</feature>
<dbReference type="Pfam" id="PF13581">
    <property type="entry name" value="HATPase_c_2"/>
    <property type="match status" value="1"/>
</dbReference>
<dbReference type="PROSITE" id="PS50112">
    <property type="entry name" value="PAS"/>
    <property type="match status" value="1"/>
</dbReference>
<sequence length="807" mass="87025">MTAFGESPDDPFALHHGATAALDRTGKVSGWSKRAQQLLGYRPQEVIGRAAAELLVGPDDQKWITQAALSCERMTGWFGVLPIRHRDGSRVMLGIRARCVLRAEVGCEWFLVGAPAEEVIRWETDRAVLDGLFQRSPIGFASHAPDLRVLRINRALAHVGGLPTAEAAKGHRISDFLVAADARTVEAGLKRVLETGKPMIFTEQSCRLRGEPTQERYVSVSAFRMEDSTGAVLGVAQLVEDVTARHRAQRRLALLNEASVRIGTTLDVTTTARELSEVAVPSLADCITVDLLESVARGGEPAPFALGPVLRVAIKTVVPQSERFLVPIGESIRFTPDTPQGRCLAELQPVLERDVDLFLSAPLIGTHWVERARNLGIRSLMAVPLVARGLVLGVISLSRTQQVEPFEADDLVLASEFAARAAVCIDNARRFTQQHEAALALQHRMLPSVLPGHPAVEVAHRYLSADSVTGVGGDWFDVIPLSGARVALIVGDVVGHGIHAAATMGRLRTAVQTLADLDLEPDEALTHLDDLVDRLASEQEEASAPGSPHENLIGATCLYAVYDPVTKRCTLARAGHPPPVVVTPSGTASLVDLPTGPPLGLGGLPFETAELVLAEGSTIALYTNGLIEAADQDLDETLDRLCRTLSAPHGSLQETATAVVTALLAPPLVDDTTLLIARTRALADDQVAVWQLAPEPQAAALARSLVIKQLNSWGLDEMAFTTELIATELVTNAYRYSNGPIELRLILDRTLMCEVSDGSTTAPHLRRARITDEGGRGLFLVAQLTQRWGARYTHEGKTVWTEQLLHS</sequence>
<evidence type="ECO:0000256" key="1">
    <source>
        <dbReference type="ARBA" id="ARBA00022801"/>
    </source>
</evidence>
<dbReference type="Pfam" id="PF01590">
    <property type="entry name" value="GAF"/>
    <property type="match status" value="1"/>
</dbReference>
<dbReference type="PANTHER" id="PTHR43156:SF2">
    <property type="entry name" value="STAGE II SPORULATION PROTEIN E"/>
    <property type="match status" value="1"/>
</dbReference>
<keyword evidence="1" id="KW-0378">Hydrolase</keyword>
<proteinExistence type="predicted"/>
<dbReference type="PANTHER" id="PTHR43156">
    <property type="entry name" value="STAGE II SPORULATION PROTEIN E-RELATED"/>
    <property type="match status" value="1"/>
</dbReference>
<dbReference type="InterPro" id="IPR000014">
    <property type="entry name" value="PAS"/>
</dbReference>
<dbReference type="SMART" id="SM00091">
    <property type="entry name" value="PAS"/>
    <property type="match status" value="2"/>
</dbReference>
<accession>A0ABN3E8S1</accession>
<dbReference type="CDD" id="cd00130">
    <property type="entry name" value="PAS"/>
    <property type="match status" value="2"/>
</dbReference>
<dbReference type="Proteomes" id="UP001500305">
    <property type="component" value="Unassembled WGS sequence"/>
</dbReference>
<organism evidence="3 4">
    <name type="scientific">Kitasatospora cystarginea</name>
    <dbReference type="NCBI Taxonomy" id="58350"/>
    <lineage>
        <taxon>Bacteria</taxon>
        <taxon>Bacillati</taxon>
        <taxon>Actinomycetota</taxon>
        <taxon>Actinomycetes</taxon>
        <taxon>Kitasatosporales</taxon>
        <taxon>Streptomycetaceae</taxon>
        <taxon>Kitasatospora</taxon>
    </lineage>
</organism>
<evidence type="ECO:0000259" key="2">
    <source>
        <dbReference type="PROSITE" id="PS50112"/>
    </source>
</evidence>
<dbReference type="Gene3D" id="3.30.565.10">
    <property type="entry name" value="Histidine kinase-like ATPase, C-terminal domain"/>
    <property type="match status" value="1"/>
</dbReference>
<dbReference type="InterPro" id="IPR001932">
    <property type="entry name" value="PPM-type_phosphatase-like_dom"/>
</dbReference>
<dbReference type="SUPFAM" id="SSF55781">
    <property type="entry name" value="GAF domain-like"/>
    <property type="match status" value="1"/>
</dbReference>
<reference evidence="3 4" key="1">
    <citation type="journal article" date="2019" name="Int. J. Syst. Evol. Microbiol.">
        <title>The Global Catalogue of Microorganisms (GCM) 10K type strain sequencing project: providing services to taxonomists for standard genome sequencing and annotation.</title>
        <authorList>
            <consortium name="The Broad Institute Genomics Platform"/>
            <consortium name="The Broad Institute Genome Sequencing Center for Infectious Disease"/>
            <person name="Wu L."/>
            <person name="Ma J."/>
        </authorList>
    </citation>
    <scope>NUCLEOTIDE SEQUENCE [LARGE SCALE GENOMIC DNA]</scope>
    <source>
        <strain evidence="3 4">JCM 7356</strain>
    </source>
</reference>
<dbReference type="Gene3D" id="3.30.450.20">
    <property type="entry name" value="PAS domain"/>
    <property type="match status" value="2"/>
</dbReference>